<organism evidence="12 13">
    <name type="scientific">Steinernema glaseri</name>
    <dbReference type="NCBI Taxonomy" id="37863"/>
    <lineage>
        <taxon>Eukaryota</taxon>
        <taxon>Metazoa</taxon>
        <taxon>Ecdysozoa</taxon>
        <taxon>Nematoda</taxon>
        <taxon>Chromadorea</taxon>
        <taxon>Rhabditida</taxon>
        <taxon>Tylenchina</taxon>
        <taxon>Panagrolaimomorpha</taxon>
        <taxon>Strongyloidoidea</taxon>
        <taxon>Steinernematidae</taxon>
        <taxon>Steinernema</taxon>
    </lineage>
</organism>
<keyword evidence="6" id="KW-0654">Proteoglycan</keyword>
<protein>
    <submittedName>
        <fullName evidence="13">Uncharacterized protein</fullName>
    </submittedName>
</protein>
<dbReference type="GO" id="GO:0009986">
    <property type="term" value="C:cell surface"/>
    <property type="evidence" value="ECO:0007669"/>
    <property type="project" value="TreeGrafter"/>
</dbReference>
<evidence type="ECO:0000256" key="2">
    <source>
        <dbReference type="ARBA" id="ARBA00010260"/>
    </source>
</evidence>
<dbReference type="Pfam" id="PF01153">
    <property type="entry name" value="Glypican"/>
    <property type="match status" value="1"/>
</dbReference>
<sequence>MIIRMTDRLSRVHEPKTVLQPVVVEISEAVMAFQERGQVISQIVIGRCFHQMNANEKRSIDEVSPTRSAQPANSTLKDVDLETDFHDFNDKLHRMKGFWTLLPQSICQEDRVAAVSDESCWDGRRLLASASNLTSRLHGQRQRHIENRDKILRQRIRLNSLSDFISSALQGIFKDVESTEGSADDLFLPDDEDFAEGSATTVSIEIVDVDNETVKIDDSWYESQKRAANRSEESSLTFFLLLCSFLLRTLFL</sequence>
<accession>A0A1I7ZS88</accession>
<evidence type="ECO:0000256" key="3">
    <source>
        <dbReference type="ARBA" id="ARBA00022475"/>
    </source>
</evidence>
<comment type="similarity">
    <text evidence="2 11">Belongs to the glypican family.</text>
</comment>
<evidence type="ECO:0000256" key="4">
    <source>
        <dbReference type="ARBA" id="ARBA00022622"/>
    </source>
</evidence>
<keyword evidence="7" id="KW-0472">Membrane</keyword>
<name>A0A1I7ZS88_9BILA</name>
<evidence type="ECO:0000256" key="8">
    <source>
        <dbReference type="ARBA" id="ARBA00023180"/>
    </source>
</evidence>
<evidence type="ECO:0000313" key="12">
    <source>
        <dbReference type="Proteomes" id="UP000095287"/>
    </source>
</evidence>
<keyword evidence="8" id="KW-0325">Glycoprotein</keyword>
<dbReference type="AlphaFoldDB" id="A0A1I7ZS88"/>
<evidence type="ECO:0000256" key="9">
    <source>
        <dbReference type="ARBA" id="ARBA00023207"/>
    </source>
</evidence>
<dbReference type="GO" id="GO:1905475">
    <property type="term" value="P:regulation of protein localization to membrane"/>
    <property type="evidence" value="ECO:0007669"/>
    <property type="project" value="TreeGrafter"/>
</dbReference>
<dbReference type="GO" id="GO:0016477">
    <property type="term" value="P:cell migration"/>
    <property type="evidence" value="ECO:0007669"/>
    <property type="project" value="TreeGrafter"/>
</dbReference>
<keyword evidence="3" id="KW-1003">Cell membrane</keyword>
<evidence type="ECO:0000313" key="13">
    <source>
        <dbReference type="WBParaSite" id="L893_g29027.t1"/>
    </source>
</evidence>
<dbReference type="GO" id="GO:0005886">
    <property type="term" value="C:plasma membrane"/>
    <property type="evidence" value="ECO:0007669"/>
    <property type="project" value="UniProtKB-SubCell"/>
</dbReference>
<dbReference type="GO" id="GO:0090263">
    <property type="term" value="P:positive regulation of canonical Wnt signaling pathway"/>
    <property type="evidence" value="ECO:0007669"/>
    <property type="project" value="TreeGrafter"/>
</dbReference>
<evidence type="ECO:0000256" key="7">
    <source>
        <dbReference type="ARBA" id="ARBA00023136"/>
    </source>
</evidence>
<evidence type="ECO:0000256" key="11">
    <source>
        <dbReference type="RuleBase" id="RU003518"/>
    </source>
</evidence>
<evidence type="ECO:0000256" key="1">
    <source>
        <dbReference type="ARBA" id="ARBA00004609"/>
    </source>
</evidence>
<dbReference type="GO" id="GO:0005576">
    <property type="term" value="C:extracellular region"/>
    <property type="evidence" value="ECO:0007669"/>
    <property type="project" value="TreeGrafter"/>
</dbReference>
<dbReference type="PANTHER" id="PTHR10822:SF29">
    <property type="entry name" value="DIVISION ABNORMALLY DELAYED PROTEIN"/>
    <property type="match status" value="1"/>
</dbReference>
<proteinExistence type="inferred from homology"/>
<keyword evidence="4" id="KW-0336">GPI-anchor</keyword>
<evidence type="ECO:0000256" key="10">
    <source>
        <dbReference type="ARBA" id="ARBA00023288"/>
    </source>
</evidence>
<evidence type="ECO:0000256" key="5">
    <source>
        <dbReference type="ARBA" id="ARBA00022729"/>
    </source>
</evidence>
<dbReference type="Proteomes" id="UP000095287">
    <property type="component" value="Unplaced"/>
</dbReference>
<comment type="subcellular location">
    <subcellularLocation>
        <location evidence="1">Cell membrane</location>
        <topology evidence="1">Lipid-anchor</topology>
        <topology evidence="1">GPI-anchor</topology>
    </subcellularLocation>
</comment>
<keyword evidence="12" id="KW-1185">Reference proteome</keyword>
<keyword evidence="10" id="KW-0449">Lipoprotein</keyword>
<dbReference type="InterPro" id="IPR001863">
    <property type="entry name" value="Glypican"/>
</dbReference>
<keyword evidence="9" id="KW-0357">Heparan sulfate</keyword>
<dbReference type="WBParaSite" id="L893_g29027.t1">
    <property type="protein sequence ID" value="L893_g29027.t1"/>
    <property type="gene ID" value="L893_g29027"/>
</dbReference>
<dbReference type="PANTHER" id="PTHR10822">
    <property type="entry name" value="GLYPICAN"/>
    <property type="match status" value="1"/>
</dbReference>
<evidence type="ECO:0000256" key="6">
    <source>
        <dbReference type="ARBA" id="ARBA00022974"/>
    </source>
</evidence>
<dbReference type="GO" id="GO:0098552">
    <property type="term" value="C:side of membrane"/>
    <property type="evidence" value="ECO:0007669"/>
    <property type="project" value="UniProtKB-KW"/>
</dbReference>
<reference evidence="13" key="1">
    <citation type="submission" date="2016-11" db="UniProtKB">
        <authorList>
            <consortium name="WormBaseParasite"/>
        </authorList>
    </citation>
    <scope>IDENTIFICATION</scope>
</reference>
<keyword evidence="5" id="KW-0732">Signal</keyword>